<keyword evidence="5 9" id="KW-0671">Queuosine biosynthesis</keyword>
<comment type="caution">
    <text evidence="9">Lacks conserved residue(s) required for the propagation of feature annotation.</text>
</comment>
<dbReference type="Proteomes" id="UP000707356">
    <property type="component" value="Unassembled WGS sequence"/>
</dbReference>
<comment type="similarity">
    <text evidence="9">Belongs to the QueG family.</text>
</comment>
<feature type="binding site" evidence="9">
    <location>
        <position position="73"/>
    </location>
    <ligand>
        <name>cob(II)alamin</name>
        <dbReference type="ChEBI" id="CHEBI:16304"/>
    </ligand>
</feature>
<dbReference type="GO" id="GO:0031419">
    <property type="term" value="F:cobalamin binding"/>
    <property type="evidence" value="ECO:0007669"/>
    <property type="project" value="UniProtKB-KW"/>
</dbReference>
<dbReference type="NCBIfam" id="TIGR00276">
    <property type="entry name" value="tRNA epoxyqueuosine(34) reductase QueG"/>
    <property type="match status" value="1"/>
</dbReference>
<evidence type="ECO:0000313" key="12">
    <source>
        <dbReference type="Proteomes" id="UP000707356"/>
    </source>
</evidence>
<dbReference type="PANTHER" id="PTHR30002:SF4">
    <property type="entry name" value="EPOXYQUEUOSINE REDUCTASE"/>
    <property type="match status" value="1"/>
</dbReference>
<keyword evidence="1 9" id="KW-0004">4Fe-4S</keyword>
<dbReference type="GO" id="GO:0052693">
    <property type="term" value="F:epoxyqueuosine reductase activity"/>
    <property type="evidence" value="ECO:0007669"/>
    <property type="project" value="UniProtKB-UniRule"/>
</dbReference>
<evidence type="ECO:0000256" key="5">
    <source>
        <dbReference type="ARBA" id="ARBA00022785"/>
    </source>
</evidence>
<keyword evidence="4 9" id="KW-0479">Metal-binding</keyword>
<protein>
    <recommendedName>
        <fullName evidence="9">Epoxyqueuosine reductase</fullName>
        <ecNumber evidence="9">1.17.99.6</ecNumber>
    </recommendedName>
    <alternativeName>
        <fullName evidence="9">Queuosine biosynthesis protein QueG</fullName>
    </alternativeName>
</protein>
<dbReference type="Gene3D" id="3.30.70.20">
    <property type="match status" value="1"/>
</dbReference>
<comment type="function">
    <text evidence="9">Catalyzes the conversion of epoxyqueuosine (oQ) to queuosine (Q), which is a hypermodified base found in the wobble positions of tRNA(Asp), tRNA(Asn), tRNA(His) and tRNA(Tyr).</text>
</comment>
<comment type="pathway">
    <text evidence="9">tRNA modification; tRNA-queuosine biosynthesis.</text>
</comment>
<evidence type="ECO:0000256" key="6">
    <source>
        <dbReference type="ARBA" id="ARBA00023002"/>
    </source>
</evidence>
<feature type="binding site" evidence="9">
    <location>
        <position position="255"/>
    </location>
    <ligand>
        <name>[4Fe-4S] cluster</name>
        <dbReference type="ChEBI" id="CHEBI:49883"/>
        <label>2</label>
    </ligand>
</feature>
<dbReference type="GO" id="GO:0005737">
    <property type="term" value="C:cytoplasm"/>
    <property type="evidence" value="ECO:0007669"/>
    <property type="project" value="UniProtKB-SubCell"/>
</dbReference>
<dbReference type="EC" id="1.17.99.6" evidence="9"/>
<dbReference type="SUPFAM" id="SSF46548">
    <property type="entry name" value="alpha-helical ferredoxin"/>
    <property type="match status" value="1"/>
</dbReference>
<feature type="binding site" evidence="9">
    <location>
        <position position="201"/>
    </location>
    <ligand>
        <name>[4Fe-4S] cluster</name>
        <dbReference type="ChEBI" id="CHEBI:49883"/>
        <label>1</label>
    </ligand>
</feature>
<comment type="caution">
    <text evidence="11">The sequence shown here is derived from an EMBL/GenBank/DDBJ whole genome shotgun (WGS) entry which is preliminary data.</text>
</comment>
<reference evidence="11" key="1">
    <citation type="submission" date="2021-05" db="EMBL/GenBank/DDBJ databases">
        <authorList>
            <person name="Pietrasiak N."/>
            <person name="Ward R."/>
            <person name="Stajich J.E."/>
            <person name="Kurbessoian T."/>
        </authorList>
    </citation>
    <scope>NUCLEOTIDE SEQUENCE</scope>
    <source>
        <strain evidence="11">GSE-TBD4-15B</strain>
    </source>
</reference>
<dbReference type="Pfam" id="PF08331">
    <property type="entry name" value="QueG_DUF1730"/>
    <property type="match status" value="1"/>
</dbReference>
<dbReference type="InterPro" id="IPR017896">
    <property type="entry name" value="4Fe4S_Fe-S-bd"/>
</dbReference>
<evidence type="ECO:0000256" key="7">
    <source>
        <dbReference type="ARBA" id="ARBA00023004"/>
    </source>
</evidence>
<sequence length="343" mass="38591">MRHVRQFGSGNLGAVNLGDESLKQQIQQKARALGFHKVGVAAVKDWETGAEPLQAWLERGLQADMSWMANPKRQDIRQLMPTVQSVICVALNYYQPQERPERPDLAKISRYGWGRDYHRVLHKRLKALALWLEAQGFEARYYADTGPVQDKVWAERSGLGWIAKNSNLISRDYGSWVFLGEILTNAELPPDSPHLPHCGTCTRCLDACPTNAITQPFVVDANRCIAYHTIENRAETLPPEIAANLQGWVAGCDICQDVCPWNQRFAQPSDIPDFQPYPWNIAPSLSELASISEADWQQRFPASALRRIKPEMLRRNAQANLNSLELSPARASQQATAALKQQP</sequence>
<proteinExistence type="inferred from homology"/>
<keyword evidence="9" id="KW-0846">Cobalamin</keyword>
<keyword evidence="2 9" id="KW-0963">Cytoplasm</keyword>
<dbReference type="Pfam" id="PF13484">
    <property type="entry name" value="Fer4_16"/>
    <property type="match status" value="1"/>
</dbReference>
<comment type="cofactor">
    <cofactor evidence="9">
        <name>[4Fe-4S] cluster</name>
        <dbReference type="ChEBI" id="CHEBI:49883"/>
    </cofactor>
    <text evidence="9">Binds 2 [4Fe-4S] clusters per monomer.</text>
</comment>
<feature type="domain" description="4Fe-4S ferredoxin-type" evidence="10">
    <location>
        <begin position="189"/>
        <end position="218"/>
    </location>
</feature>
<keyword evidence="6 9" id="KW-0560">Oxidoreductase</keyword>
<dbReference type="InterPro" id="IPR017900">
    <property type="entry name" value="4Fe4S_Fe_S_CS"/>
</dbReference>
<feature type="active site" description="Proton donor" evidence="9">
    <location>
        <position position="144"/>
    </location>
</feature>
<dbReference type="AlphaFoldDB" id="A0A951PEF0"/>
<keyword evidence="7 9" id="KW-0408">Iron</keyword>
<comment type="cofactor">
    <cofactor evidence="9">
        <name>cob(II)alamin</name>
        <dbReference type="ChEBI" id="CHEBI:16304"/>
    </cofactor>
</comment>
<feature type="binding site" evidence="9">
    <location>
        <position position="224"/>
    </location>
    <ligand>
        <name>[4Fe-4S] cluster</name>
        <dbReference type="ChEBI" id="CHEBI:49883"/>
        <label>2</label>
    </ligand>
</feature>
<feature type="binding site" evidence="9">
    <location>
        <position position="259"/>
    </location>
    <ligand>
        <name>[4Fe-4S] cluster</name>
        <dbReference type="ChEBI" id="CHEBI:49883"/>
        <label>1</label>
    </ligand>
</feature>
<dbReference type="EMBL" id="JAHHHV010000085">
    <property type="protein sequence ID" value="MBW4468191.1"/>
    <property type="molecule type" value="Genomic_DNA"/>
</dbReference>
<dbReference type="HAMAP" id="MF_00916">
    <property type="entry name" value="QueG"/>
    <property type="match status" value="1"/>
</dbReference>
<evidence type="ECO:0000256" key="4">
    <source>
        <dbReference type="ARBA" id="ARBA00022723"/>
    </source>
</evidence>
<dbReference type="PROSITE" id="PS51379">
    <property type="entry name" value="4FE4S_FER_2"/>
    <property type="match status" value="1"/>
</dbReference>
<dbReference type="InterPro" id="IPR004453">
    <property type="entry name" value="QueG"/>
</dbReference>
<evidence type="ECO:0000256" key="2">
    <source>
        <dbReference type="ARBA" id="ARBA00022490"/>
    </source>
</evidence>
<feature type="binding site" evidence="9">
    <location>
        <position position="144"/>
    </location>
    <ligand>
        <name>cob(II)alamin</name>
        <dbReference type="ChEBI" id="CHEBI:16304"/>
    </ligand>
</feature>
<feature type="binding site" evidence="9">
    <location>
        <position position="168"/>
    </location>
    <ligand>
        <name>cob(II)alamin</name>
        <dbReference type="ChEBI" id="CHEBI:16304"/>
    </ligand>
</feature>
<feature type="binding site" evidence="9">
    <location>
        <position position="179"/>
    </location>
    <ligand>
        <name>cob(II)alamin</name>
        <dbReference type="ChEBI" id="CHEBI:16304"/>
    </ligand>
</feature>
<comment type="subunit">
    <text evidence="9">Monomer.</text>
</comment>
<reference evidence="11" key="2">
    <citation type="journal article" date="2022" name="Microbiol. Resour. Announc.">
        <title>Metagenome Sequencing to Explore Phylogenomics of Terrestrial Cyanobacteria.</title>
        <authorList>
            <person name="Ward R.D."/>
            <person name="Stajich J.E."/>
            <person name="Johansen J.R."/>
            <person name="Huntemann M."/>
            <person name="Clum A."/>
            <person name="Foster B."/>
            <person name="Foster B."/>
            <person name="Roux S."/>
            <person name="Palaniappan K."/>
            <person name="Varghese N."/>
            <person name="Mukherjee S."/>
            <person name="Reddy T.B.K."/>
            <person name="Daum C."/>
            <person name="Copeland A."/>
            <person name="Chen I.A."/>
            <person name="Ivanova N.N."/>
            <person name="Kyrpides N.C."/>
            <person name="Shapiro N."/>
            <person name="Eloe-Fadrosh E.A."/>
            <person name="Pietrasiak N."/>
        </authorList>
    </citation>
    <scope>NUCLEOTIDE SEQUENCE</scope>
    <source>
        <strain evidence="11">GSE-TBD4-15B</strain>
    </source>
</reference>
<evidence type="ECO:0000256" key="3">
    <source>
        <dbReference type="ARBA" id="ARBA00022694"/>
    </source>
</evidence>
<feature type="binding site" evidence="9">
    <location>
        <position position="198"/>
    </location>
    <ligand>
        <name>[4Fe-4S] cluster</name>
        <dbReference type="ChEBI" id="CHEBI:49883"/>
        <label>1</label>
    </ligand>
</feature>
<evidence type="ECO:0000313" key="11">
    <source>
        <dbReference type="EMBL" id="MBW4468191.1"/>
    </source>
</evidence>
<evidence type="ECO:0000256" key="8">
    <source>
        <dbReference type="ARBA" id="ARBA00023014"/>
    </source>
</evidence>
<dbReference type="GO" id="GO:0046872">
    <property type="term" value="F:metal ion binding"/>
    <property type="evidence" value="ECO:0007669"/>
    <property type="project" value="UniProtKB-KW"/>
</dbReference>
<feature type="binding site" evidence="9">
    <location>
        <position position="208"/>
    </location>
    <ligand>
        <name>[4Fe-4S] cluster</name>
        <dbReference type="ChEBI" id="CHEBI:49883"/>
        <label>2</label>
    </ligand>
</feature>
<dbReference type="GO" id="GO:0051539">
    <property type="term" value="F:4 iron, 4 sulfur cluster binding"/>
    <property type="evidence" value="ECO:0007669"/>
    <property type="project" value="UniProtKB-KW"/>
</dbReference>
<keyword evidence="9" id="KW-0170">Cobalt</keyword>
<name>A0A951PEF0_9CYAN</name>
<evidence type="ECO:0000259" key="10">
    <source>
        <dbReference type="PROSITE" id="PS51379"/>
    </source>
</evidence>
<dbReference type="PANTHER" id="PTHR30002">
    <property type="entry name" value="EPOXYQUEUOSINE REDUCTASE"/>
    <property type="match status" value="1"/>
</dbReference>
<organism evidence="11 12">
    <name type="scientific">Pegethrix bostrychoides GSE-TBD4-15B</name>
    <dbReference type="NCBI Taxonomy" id="2839662"/>
    <lineage>
        <taxon>Bacteria</taxon>
        <taxon>Bacillati</taxon>
        <taxon>Cyanobacteriota</taxon>
        <taxon>Cyanophyceae</taxon>
        <taxon>Oculatellales</taxon>
        <taxon>Oculatellaceae</taxon>
        <taxon>Pegethrix</taxon>
    </lineage>
</organism>
<gene>
    <name evidence="9 11" type="primary">queG</name>
    <name evidence="11" type="ORF">KME07_22420</name>
</gene>
<keyword evidence="8 9" id="KW-0411">Iron-sulfur</keyword>
<dbReference type="InterPro" id="IPR013542">
    <property type="entry name" value="QueG_DUF1730"/>
</dbReference>
<feature type="binding site" evidence="9">
    <location>
        <position position="204"/>
    </location>
    <ligand>
        <name>[4Fe-4S] cluster</name>
        <dbReference type="ChEBI" id="CHEBI:49883"/>
        <label>1</label>
    </ligand>
</feature>
<keyword evidence="3 9" id="KW-0819">tRNA processing</keyword>
<evidence type="ECO:0000256" key="1">
    <source>
        <dbReference type="ARBA" id="ARBA00022485"/>
    </source>
</evidence>
<comment type="subcellular location">
    <subcellularLocation>
        <location evidence="9">Cytoplasm</location>
    </subcellularLocation>
</comment>
<dbReference type="GO" id="GO:0008616">
    <property type="term" value="P:tRNA queuosine(34) biosynthetic process"/>
    <property type="evidence" value="ECO:0007669"/>
    <property type="project" value="UniProtKB-UniRule"/>
</dbReference>
<accession>A0A951PEF0</accession>
<feature type="binding site" evidence="9">
    <location>
        <position position="165"/>
    </location>
    <ligand>
        <name>cob(II)alamin</name>
        <dbReference type="ChEBI" id="CHEBI:16304"/>
    </ligand>
</feature>
<dbReference type="PROSITE" id="PS00198">
    <property type="entry name" value="4FE4S_FER_1"/>
    <property type="match status" value="1"/>
</dbReference>
<evidence type="ECO:0000256" key="9">
    <source>
        <dbReference type="HAMAP-Rule" id="MF_00916"/>
    </source>
</evidence>
<comment type="catalytic activity">
    <reaction evidence="9">
        <text>epoxyqueuosine(34) in tRNA + AH2 = queuosine(34) in tRNA + A + H2O</text>
        <dbReference type="Rhea" id="RHEA:32159"/>
        <dbReference type="Rhea" id="RHEA-COMP:18571"/>
        <dbReference type="Rhea" id="RHEA-COMP:18582"/>
        <dbReference type="ChEBI" id="CHEBI:13193"/>
        <dbReference type="ChEBI" id="CHEBI:15377"/>
        <dbReference type="ChEBI" id="CHEBI:17499"/>
        <dbReference type="ChEBI" id="CHEBI:194431"/>
        <dbReference type="ChEBI" id="CHEBI:194443"/>
        <dbReference type="EC" id="1.17.99.6"/>
    </reaction>
</comment>
<feature type="binding site" evidence="9">
    <location>
        <begin position="252"/>
        <end position="253"/>
    </location>
    <ligand>
        <name>cob(II)alamin</name>
        <dbReference type="ChEBI" id="CHEBI:16304"/>
    </ligand>
</feature>
<feature type="binding site" evidence="9">
    <location>
        <position position="252"/>
    </location>
    <ligand>
        <name>[4Fe-4S] cluster</name>
        <dbReference type="ChEBI" id="CHEBI:49883"/>
        <label>2</label>
    </ligand>
</feature>